<dbReference type="EMBL" id="JACOPQ010000003">
    <property type="protein sequence ID" value="MBC5736513.1"/>
    <property type="molecule type" value="Genomic_DNA"/>
</dbReference>
<gene>
    <name evidence="11" type="ORF">H8S62_05765</name>
</gene>
<feature type="domain" description="Mechanosensitive ion channel MscS" evidence="8">
    <location>
        <begin position="113"/>
        <end position="178"/>
    </location>
</feature>
<evidence type="ECO:0000256" key="5">
    <source>
        <dbReference type="ARBA" id="ARBA00022989"/>
    </source>
</evidence>
<name>A0A8J6JA99_9FIRM</name>
<proteinExistence type="inferred from homology"/>
<dbReference type="Proteomes" id="UP000607645">
    <property type="component" value="Unassembled WGS sequence"/>
</dbReference>
<dbReference type="Gene3D" id="3.30.70.100">
    <property type="match status" value="1"/>
</dbReference>
<feature type="domain" description="Mechanosensitive ion channel MscS C-terminal" evidence="9">
    <location>
        <begin position="186"/>
        <end position="267"/>
    </location>
</feature>
<feature type="transmembrane region" description="Helical" evidence="7">
    <location>
        <begin position="96"/>
        <end position="125"/>
    </location>
</feature>
<dbReference type="GO" id="GO:0005886">
    <property type="term" value="C:plasma membrane"/>
    <property type="evidence" value="ECO:0007669"/>
    <property type="project" value="UniProtKB-SubCell"/>
</dbReference>
<evidence type="ECO:0000256" key="3">
    <source>
        <dbReference type="ARBA" id="ARBA00022475"/>
    </source>
</evidence>
<evidence type="ECO:0000256" key="2">
    <source>
        <dbReference type="ARBA" id="ARBA00008017"/>
    </source>
</evidence>
<comment type="similarity">
    <text evidence="2">Belongs to the MscS (TC 1.A.23) family.</text>
</comment>
<dbReference type="SUPFAM" id="SSF82689">
    <property type="entry name" value="Mechanosensitive channel protein MscS (YggB), C-terminal domain"/>
    <property type="match status" value="1"/>
</dbReference>
<comment type="caution">
    <text evidence="11">The sequence shown here is derived from an EMBL/GenBank/DDBJ whole genome shotgun (WGS) entry which is preliminary data.</text>
</comment>
<evidence type="ECO:0000313" key="12">
    <source>
        <dbReference type="Proteomes" id="UP000607645"/>
    </source>
</evidence>
<dbReference type="SUPFAM" id="SSF82861">
    <property type="entry name" value="Mechanosensitive channel protein MscS (YggB), transmembrane region"/>
    <property type="match status" value="1"/>
</dbReference>
<evidence type="ECO:0000313" key="11">
    <source>
        <dbReference type="EMBL" id="MBC5736513.1"/>
    </source>
</evidence>
<feature type="domain" description="Mechanosensitive ion channel transmembrane helices 2/3" evidence="10">
    <location>
        <begin position="72"/>
        <end position="111"/>
    </location>
</feature>
<dbReference type="InterPro" id="IPR011066">
    <property type="entry name" value="MscS_channel_C_sf"/>
</dbReference>
<dbReference type="InterPro" id="IPR006685">
    <property type="entry name" value="MscS_channel_2nd"/>
</dbReference>
<dbReference type="PANTHER" id="PTHR30221">
    <property type="entry name" value="SMALL-CONDUCTANCE MECHANOSENSITIVE CHANNEL"/>
    <property type="match status" value="1"/>
</dbReference>
<evidence type="ECO:0000259" key="9">
    <source>
        <dbReference type="Pfam" id="PF21082"/>
    </source>
</evidence>
<evidence type="ECO:0000259" key="8">
    <source>
        <dbReference type="Pfam" id="PF00924"/>
    </source>
</evidence>
<dbReference type="Pfam" id="PF00924">
    <property type="entry name" value="MS_channel_2nd"/>
    <property type="match status" value="1"/>
</dbReference>
<evidence type="ECO:0000256" key="6">
    <source>
        <dbReference type="ARBA" id="ARBA00023136"/>
    </source>
</evidence>
<keyword evidence="5 7" id="KW-1133">Transmembrane helix</keyword>
<keyword evidence="12" id="KW-1185">Reference proteome</keyword>
<dbReference type="InterPro" id="IPR049278">
    <property type="entry name" value="MS_channel_C"/>
</dbReference>
<dbReference type="Gene3D" id="2.30.30.60">
    <property type="match status" value="1"/>
</dbReference>
<comment type="subcellular location">
    <subcellularLocation>
        <location evidence="1">Cell membrane</location>
        <topology evidence="1">Multi-pass membrane protein</topology>
    </subcellularLocation>
</comment>
<protein>
    <submittedName>
        <fullName evidence="11">Mechanosensitive ion channel family protein</fullName>
    </submittedName>
</protein>
<keyword evidence="4 7" id="KW-0812">Transmembrane</keyword>
<feature type="transmembrane region" description="Helical" evidence="7">
    <location>
        <begin position="71"/>
        <end position="90"/>
    </location>
</feature>
<reference evidence="11" key="1">
    <citation type="submission" date="2020-08" db="EMBL/GenBank/DDBJ databases">
        <title>Genome public.</title>
        <authorList>
            <person name="Liu C."/>
            <person name="Sun Q."/>
        </authorList>
    </citation>
    <scope>NUCLEOTIDE SEQUENCE</scope>
    <source>
        <strain evidence="11">NSJ-52</strain>
    </source>
</reference>
<dbReference type="AlphaFoldDB" id="A0A8J6JA99"/>
<dbReference type="InterPro" id="IPR011014">
    <property type="entry name" value="MscS_channel_TM-2"/>
</dbReference>
<keyword evidence="6 7" id="KW-0472">Membrane</keyword>
<dbReference type="InterPro" id="IPR023408">
    <property type="entry name" value="MscS_beta-dom_sf"/>
</dbReference>
<evidence type="ECO:0000256" key="4">
    <source>
        <dbReference type="ARBA" id="ARBA00022692"/>
    </source>
</evidence>
<dbReference type="PANTHER" id="PTHR30221:SF1">
    <property type="entry name" value="SMALL-CONDUCTANCE MECHANOSENSITIVE CHANNEL"/>
    <property type="match status" value="1"/>
</dbReference>
<evidence type="ECO:0000259" key="10">
    <source>
        <dbReference type="Pfam" id="PF21088"/>
    </source>
</evidence>
<evidence type="ECO:0000256" key="1">
    <source>
        <dbReference type="ARBA" id="ARBA00004651"/>
    </source>
</evidence>
<organism evidence="11 12">
    <name type="scientific">Lawsonibacter faecis</name>
    <dbReference type="NCBI Taxonomy" id="2763052"/>
    <lineage>
        <taxon>Bacteria</taxon>
        <taxon>Bacillati</taxon>
        <taxon>Bacillota</taxon>
        <taxon>Clostridia</taxon>
        <taxon>Eubacteriales</taxon>
        <taxon>Oscillospiraceae</taxon>
        <taxon>Lawsonibacter</taxon>
    </lineage>
</organism>
<dbReference type="SUPFAM" id="SSF50182">
    <property type="entry name" value="Sm-like ribonucleoproteins"/>
    <property type="match status" value="1"/>
</dbReference>
<sequence length="279" mass="30866">MMTDVISTAAPEFIDSLASAAKVPITWRKLLYTILIIIACAVVIKIIMSLVERAIKRIGVERSLHTFIKSVARILLWFIAIATVLGFLGVNVTSLIAIFSVAGLAISLAIQGTLSNLAGGIMILVSKPFKVGDYIEAGGMGGTVADIGLVYTRMKTFDNKLTFVPNGEIAKEKITNYTSQETRRVDLKFNTSYDAPVELVKRSIQGVVGAHPKALFTPEPFVRVSAYKDSSIEYTVRVWCATEDYWDLYSDLLEQVKEAFDRSGIEMTYNHLNVHMMDK</sequence>
<dbReference type="GO" id="GO:0008381">
    <property type="term" value="F:mechanosensitive monoatomic ion channel activity"/>
    <property type="evidence" value="ECO:0007669"/>
    <property type="project" value="InterPro"/>
</dbReference>
<dbReference type="InterPro" id="IPR010920">
    <property type="entry name" value="LSM_dom_sf"/>
</dbReference>
<dbReference type="Gene3D" id="1.10.287.1260">
    <property type="match status" value="1"/>
</dbReference>
<dbReference type="Pfam" id="PF21082">
    <property type="entry name" value="MS_channel_3rd"/>
    <property type="match status" value="1"/>
</dbReference>
<dbReference type="Pfam" id="PF21088">
    <property type="entry name" value="MS_channel_1st"/>
    <property type="match status" value="1"/>
</dbReference>
<feature type="transmembrane region" description="Helical" evidence="7">
    <location>
        <begin position="30"/>
        <end position="51"/>
    </location>
</feature>
<evidence type="ECO:0000256" key="7">
    <source>
        <dbReference type="SAM" id="Phobius"/>
    </source>
</evidence>
<dbReference type="InterPro" id="IPR045275">
    <property type="entry name" value="MscS_archaea/bacteria_type"/>
</dbReference>
<dbReference type="InterPro" id="IPR049142">
    <property type="entry name" value="MS_channel_1st"/>
</dbReference>
<accession>A0A8J6JA99</accession>
<keyword evidence="3" id="KW-1003">Cell membrane</keyword>